<evidence type="ECO:0000313" key="1">
    <source>
        <dbReference type="EMBL" id="KAF4507492.1"/>
    </source>
</evidence>
<name>A0A8H4LYL8_9HYPO</name>
<sequence length="157" mass="16820">MEQALGQPDFGSISGSFDTLSRQFALCGNLPAVDGGARLADRMDRMEVLLQQMSRTLQRVDEGLVGLTRRMDISDENAVVRVENSAAKNHDAPLLPLLSKENGRPIAGCPATVGNALSLAAQDATALLRQFGLSQQGGVGEKRKRILFAMGVRSLDL</sequence>
<organism evidence="1 2">
    <name type="scientific">Ophiocordyceps sinensis</name>
    <dbReference type="NCBI Taxonomy" id="72228"/>
    <lineage>
        <taxon>Eukaryota</taxon>
        <taxon>Fungi</taxon>
        <taxon>Dikarya</taxon>
        <taxon>Ascomycota</taxon>
        <taxon>Pezizomycotina</taxon>
        <taxon>Sordariomycetes</taxon>
        <taxon>Hypocreomycetidae</taxon>
        <taxon>Hypocreales</taxon>
        <taxon>Ophiocordycipitaceae</taxon>
        <taxon>Ophiocordyceps</taxon>
    </lineage>
</organism>
<comment type="caution">
    <text evidence="1">The sequence shown here is derived from an EMBL/GenBank/DDBJ whole genome shotgun (WGS) entry which is preliminary data.</text>
</comment>
<keyword evidence="2" id="KW-1185">Reference proteome</keyword>
<gene>
    <name evidence="1" type="ORF">G6O67_003984</name>
</gene>
<protein>
    <submittedName>
        <fullName evidence="1">Uncharacterized protein</fullName>
    </submittedName>
</protein>
<dbReference type="EMBL" id="JAAVMX010000005">
    <property type="protein sequence ID" value="KAF4507492.1"/>
    <property type="molecule type" value="Genomic_DNA"/>
</dbReference>
<dbReference type="AlphaFoldDB" id="A0A8H4LYL8"/>
<evidence type="ECO:0000313" key="2">
    <source>
        <dbReference type="Proteomes" id="UP000557566"/>
    </source>
</evidence>
<accession>A0A8H4LYL8</accession>
<proteinExistence type="predicted"/>
<dbReference type="Proteomes" id="UP000557566">
    <property type="component" value="Unassembled WGS sequence"/>
</dbReference>
<dbReference type="OrthoDB" id="5413892at2759"/>
<reference evidence="1 2" key="1">
    <citation type="journal article" date="2020" name="Genome Biol. Evol.">
        <title>A new high-quality draft genome assembly of the Chinese cordyceps Ophiocordyceps sinensis.</title>
        <authorList>
            <person name="Shu R."/>
            <person name="Zhang J."/>
            <person name="Meng Q."/>
            <person name="Zhang H."/>
            <person name="Zhou G."/>
            <person name="Li M."/>
            <person name="Wu P."/>
            <person name="Zhao Y."/>
            <person name="Chen C."/>
            <person name="Qin Q."/>
        </authorList>
    </citation>
    <scope>NUCLEOTIDE SEQUENCE [LARGE SCALE GENOMIC DNA]</scope>
    <source>
        <strain evidence="1 2">IOZ07</strain>
    </source>
</reference>